<sequence length="146" mass="16387">MDFKRLYKELNNVLIPFSTDVKTQHVQGEQMVVMSFLAGLPLEFETAKSHILSDSEMSLLYDAFTRVLRIKSSSLVPSHTTNILVRHNDSGRQNNRGGNRRGFNGSRGSQHPGEAVPTSNSSGIICYYCREPGHTKNTCMKLQNKN</sequence>
<reference evidence="2" key="1">
    <citation type="journal article" date="2016" name="Nat. Biotechnol.">
        <title>Sequencing wild and cultivated cassava and related species reveals extensive interspecific hybridization and genetic diversity.</title>
        <authorList>
            <person name="Bredeson J.V."/>
            <person name="Lyons J.B."/>
            <person name="Prochnik S.E."/>
            <person name="Wu G.A."/>
            <person name="Ha C.M."/>
            <person name="Edsinger-Gonzales E."/>
            <person name="Grimwood J."/>
            <person name="Schmutz J."/>
            <person name="Rabbi I.Y."/>
            <person name="Egesi C."/>
            <person name="Nauluvula P."/>
            <person name="Lebot V."/>
            <person name="Ndunguru J."/>
            <person name="Mkamilo G."/>
            <person name="Bart R.S."/>
            <person name="Setter T.L."/>
            <person name="Gleadow R.M."/>
            <person name="Kulakow P."/>
            <person name="Ferguson M.E."/>
            <person name="Rounsley S."/>
            <person name="Rokhsar D.S."/>
        </authorList>
    </citation>
    <scope>NUCLEOTIDE SEQUENCE [LARGE SCALE GENOMIC DNA]</scope>
    <source>
        <strain evidence="2">cv. AM560-2</strain>
    </source>
</reference>
<proteinExistence type="predicted"/>
<keyword evidence="2" id="KW-1185">Reference proteome</keyword>
<comment type="caution">
    <text evidence="1">The sequence shown here is derived from an EMBL/GenBank/DDBJ whole genome shotgun (WGS) entry which is preliminary data.</text>
</comment>
<dbReference type="EMBL" id="CM004394">
    <property type="protein sequence ID" value="KAG8649175.1"/>
    <property type="molecule type" value="Genomic_DNA"/>
</dbReference>
<organism evidence="1 2">
    <name type="scientific">Manihot esculenta</name>
    <name type="common">Cassava</name>
    <name type="synonym">Jatropha manihot</name>
    <dbReference type="NCBI Taxonomy" id="3983"/>
    <lineage>
        <taxon>Eukaryota</taxon>
        <taxon>Viridiplantae</taxon>
        <taxon>Streptophyta</taxon>
        <taxon>Embryophyta</taxon>
        <taxon>Tracheophyta</taxon>
        <taxon>Spermatophyta</taxon>
        <taxon>Magnoliopsida</taxon>
        <taxon>eudicotyledons</taxon>
        <taxon>Gunneridae</taxon>
        <taxon>Pentapetalae</taxon>
        <taxon>rosids</taxon>
        <taxon>fabids</taxon>
        <taxon>Malpighiales</taxon>
        <taxon>Euphorbiaceae</taxon>
        <taxon>Crotonoideae</taxon>
        <taxon>Manihoteae</taxon>
        <taxon>Manihot</taxon>
    </lineage>
</organism>
<evidence type="ECO:0000313" key="2">
    <source>
        <dbReference type="Proteomes" id="UP000091857"/>
    </source>
</evidence>
<protein>
    <submittedName>
        <fullName evidence="1">Uncharacterized protein</fullName>
    </submittedName>
</protein>
<dbReference type="Proteomes" id="UP000091857">
    <property type="component" value="Chromosome 8"/>
</dbReference>
<name>A0ACB7HB12_MANES</name>
<gene>
    <name evidence="1" type="ORF">MANES_08G072166v8</name>
</gene>
<accession>A0ACB7HB12</accession>
<evidence type="ECO:0000313" key="1">
    <source>
        <dbReference type="EMBL" id="KAG8649175.1"/>
    </source>
</evidence>